<dbReference type="EMBL" id="JAUTBA010000001">
    <property type="protein sequence ID" value="MDQ1151068.1"/>
    <property type="molecule type" value="Genomic_DNA"/>
</dbReference>
<keyword evidence="1" id="KW-0805">Transcription regulation</keyword>
<gene>
    <name evidence="5" type="ORF">QE382_003052</name>
</gene>
<feature type="domain" description="HTH araC/xylS-type" evidence="4">
    <location>
        <begin position="204"/>
        <end position="283"/>
    </location>
</feature>
<name>A0ABU0U7Y1_9SPHI</name>
<dbReference type="PANTHER" id="PTHR43280:SF32">
    <property type="entry name" value="TRANSCRIPTIONAL REGULATORY PROTEIN"/>
    <property type="match status" value="1"/>
</dbReference>
<reference evidence="5 6" key="1">
    <citation type="submission" date="2023-07" db="EMBL/GenBank/DDBJ databases">
        <title>Functional and genomic diversity of the sorghum phyllosphere microbiome.</title>
        <authorList>
            <person name="Shade A."/>
        </authorList>
    </citation>
    <scope>NUCLEOTIDE SEQUENCE [LARGE SCALE GENOMIC DNA]</scope>
    <source>
        <strain evidence="5 6">SORGH_AS_0892</strain>
    </source>
</reference>
<evidence type="ECO:0000256" key="1">
    <source>
        <dbReference type="ARBA" id="ARBA00023015"/>
    </source>
</evidence>
<protein>
    <submittedName>
        <fullName evidence="5">AraC family transcriptional activator of pobA</fullName>
    </submittedName>
</protein>
<keyword evidence="2" id="KW-0238">DNA-binding</keyword>
<accession>A0ABU0U7Y1</accession>
<dbReference type="Pfam" id="PF12833">
    <property type="entry name" value="HTH_18"/>
    <property type="match status" value="1"/>
</dbReference>
<evidence type="ECO:0000256" key="2">
    <source>
        <dbReference type="ARBA" id="ARBA00023125"/>
    </source>
</evidence>
<evidence type="ECO:0000259" key="4">
    <source>
        <dbReference type="PROSITE" id="PS01124"/>
    </source>
</evidence>
<dbReference type="SUPFAM" id="SSF46689">
    <property type="entry name" value="Homeodomain-like"/>
    <property type="match status" value="1"/>
</dbReference>
<evidence type="ECO:0000313" key="6">
    <source>
        <dbReference type="Proteomes" id="UP001244640"/>
    </source>
</evidence>
<dbReference type="InterPro" id="IPR018060">
    <property type="entry name" value="HTH_AraC"/>
</dbReference>
<dbReference type="Proteomes" id="UP001244640">
    <property type="component" value="Unassembled WGS sequence"/>
</dbReference>
<organism evidence="5 6">
    <name type="scientific">Sphingobacterium zeae</name>
    <dbReference type="NCBI Taxonomy" id="1776859"/>
    <lineage>
        <taxon>Bacteria</taxon>
        <taxon>Pseudomonadati</taxon>
        <taxon>Bacteroidota</taxon>
        <taxon>Sphingobacteriia</taxon>
        <taxon>Sphingobacteriales</taxon>
        <taxon>Sphingobacteriaceae</taxon>
        <taxon>Sphingobacterium</taxon>
    </lineage>
</organism>
<dbReference type="Gene3D" id="1.10.10.60">
    <property type="entry name" value="Homeodomain-like"/>
    <property type="match status" value="1"/>
</dbReference>
<sequence>MLSADKMSELQYAFKLNHTYYFDDFNDDDEFLNATQKLIEDKCFIIVFGTTNDADELYDKLLFFNQYYFPVSEIKGYLKKGAYFAFRSDLFKGYSLRNRLKDLGFLEYSMQESLVLKDNHQRLIAKLFNLLVEETKMPQSEIHSTIIASYLNLLLYHMQRFYQRFMEDKSDEINALQCQFLKELYTFFDQERRCMLAPPTATLLSKKLNCTARFLNDISLKVSGKTAQYHIENFIVTAAKQLLAETDLSVAEIAERMKFEHPQSLTRLFKRKTQITPLDFRISII</sequence>
<dbReference type="InterPro" id="IPR009057">
    <property type="entry name" value="Homeodomain-like_sf"/>
</dbReference>
<keyword evidence="3" id="KW-0804">Transcription</keyword>
<dbReference type="PROSITE" id="PS01124">
    <property type="entry name" value="HTH_ARAC_FAMILY_2"/>
    <property type="match status" value="1"/>
</dbReference>
<keyword evidence="6" id="KW-1185">Reference proteome</keyword>
<dbReference type="SMART" id="SM00342">
    <property type="entry name" value="HTH_ARAC"/>
    <property type="match status" value="1"/>
</dbReference>
<comment type="caution">
    <text evidence="5">The sequence shown here is derived from an EMBL/GenBank/DDBJ whole genome shotgun (WGS) entry which is preliminary data.</text>
</comment>
<dbReference type="RefSeq" id="WP_307186605.1">
    <property type="nucleotide sequence ID" value="NZ_JAUTBA010000001.1"/>
</dbReference>
<evidence type="ECO:0000256" key="3">
    <source>
        <dbReference type="ARBA" id="ARBA00023163"/>
    </source>
</evidence>
<dbReference type="PANTHER" id="PTHR43280">
    <property type="entry name" value="ARAC-FAMILY TRANSCRIPTIONAL REGULATOR"/>
    <property type="match status" value="1"/>
</dbReference>
<proteinExistence type="predicted"/>
<evidence type="ECO:0000313" key="5">
    <source>
        <dbReference type="EMBL" id="MDQ1151068.1"/>
    </source>
</evidence>